<gene>
    <name evidence="3" type="ORF">BJY16_004978</name>
</gene>
<sequence length="303" mass="33065">MKRLVTTALTVGFLATAGCSGGGSPSPAETRHPGGAPLSPPAVTASPTVSSLNSASLPLDRYLTTVDEFIELNYASKLMTSECTKRFGITWNPGERLKLLASRDRTNDLGLVDEAQAARLGYHMDPALYSKHDKKYNPDPTPAQELILFGDRAGKSGNRDIPKEGCMGEGYRKVGWNTDDDVWLQDLVNDAKARAFADQRAVALMAGWSTCMRESGYRYDTVDDANNDQRWWKDESAPATAAEKNTAVADVRCKKKLNYLGTMTSILVAYQQQIVERDLERLESVRAGTQQALKNAAAVLGGR</sequence>
<dbReference type="EMBL" id="JACHNB010000001">
    <property type="protein sequence ID" value="MBB4741519.1"/>
    <property type="molecule type" value="Genomic_DNA"/>
</dbReference>
<accession>A0A7W7H059</accession>
<protein>
    <submittedName>
        <fullName evidence="3">Uncharacterized protein</fullName>
    </submittedName>
</protein>
<comment type="caution">
    <text evidence="3">The sequence shown here is derived from an EMBL/GenBank/DDBJ whole genome shotgun (WGS) entry which is preliminary data.</text>
</comment>
<keyword evidence="4" id="KW-1185">Reference proteome</keyword>
<evidence type="ECO:0000313" key="4">
    <source>
        <dbReference type="Proteomes" id="UP000546162"/>
    </source>
</evidence>
<name>A0A7W7H059_9ACTN</name>
<reference evidence="3 4" key="1">
    <citation type="submission" date="2020-08" db="EMBL/GenBank/DDBJ databases">
        <title>Sequencing the genomes of 1000 actinobacteria strains.</title>
        <authorList>
            <person name="Klenk H.-P."/>
        </authorList>
    </citation>
    <scope>NUCLEOTIDE SEQUENCE [LARGE SCALE GENOMIC DNA]</scope>
    <source>
        <strain evidence="3 4">DSM 45809</strain>
    </source>
</reference>
<dbReference type="RefSeq" id="WP_185041994.1">
    <property type="nucleotide sequence ID" value="NZ_BAABFG010000005.1"/>
</dbReference>
<dbReference type="AlphaFoldDB" id="A0A7W7H059"/>
<dbReference type="PROSITE" id="PS51257">
    <property type="entry name" value="PROKAR_LIPOPROTEIN"/>
    <property type="match status" value="1"/>
</dbReference>
<proteinExistence type="predicted"/>
<feature type="signal peptide" evidence="2">
    <location>
        <begin position="1"/>
        <end position="17"/>
    </location>
</feature>
<feature type="region of interest" description="Disordered" evidence="1">
    <location>
        <begin position="19"/>
        <end position="52"/>
    </location>
</feature>
<evidence type="ECO:0000256" key="1">
    <source>
        <dbReference type="SAM" id="MobiDB-lite"/>
    </source>
</evidence>
<dbReference type="Proteomes" id="UP000546162">
    <property type="component" value="Unassembled WGS sequence"/>
</dbReference>
<evidence type="ECO:0000313" key="3">
    <source>
        <dbReference type="EMBL" id="MBB4741519.1"/>
    </source>
</evidence>
<keyword evidence="2" id="KW-0732">Signal</keyword>
<evidence type="ECO:0000256" key="2">
    <source>
        <dbReference type="SAM" id="SignalP"/>
    </source>
</evidence>
<feature type="chain" id="PRO_5039489745" evidence="2">
    <location>
        <begin position="18"/>
        <end position="303"/>
    </location>
</feature>
<organism evidence="3 4">
    <name type="scientific">Actinoplanes octamycinicus</name>
    <dbReference type="NCBI Taxonomy" id="135948"/>
    <lineage>
        <taxon>Bacteria</taxon>
        <taxon>Bacillati</taxon>
        <taxon>Actinomycetota</taxon>
        <taxon>Actinomycetes</taxon>
        <taxon>Micromonosporales</taxon>
        <taxon>Micromonosporaceae</taxon>
        <taxon>Actinoplanes</taxon>
    </lineage>
</organism>